<dbReference type="InterPro" id="IPR005225">
    <property type="entry name" value="Small_GTP-bd"/>
</dbReference>
<dbReference type="OMA" id="EWKNDVM"/>
<sequence>MALYNFKKIMVVPTAKEFIDITLSKTQRKTPTVVHKHYQIHRIRHFYMRKVKFTQQNYHDRLTQILTDFPKLDDIHPFYADLMNVLYDKDHYKLALGQINIAKNLIDNVAKDYVRLMKYGDSLYRCKQLKRAALGRMCTILKRQKSSLEYLEQVRQHLSRLPSIDPNTRTLLLCGYPNVGKSSFINKVTRADVDVQPYAFTTKSLFVGHMDYRYLRWQVVDTPGILDHPLEERNTIEMQAITALAHLRAAVLYVMDVSEQCGHTLPEQLELFNNIRPLFANKPLIVVANKCDVKKINELSEEDQKIFADLTTDGISVIETSTLTEEGVIQVKNEACDRLLANRVETKMKGKKVHDVLNRLHLAMPAKRDEKERPPFIPEGALVRRKAMEVDAPKRKTERDLEVELGDDYILDLQKYWDLMNEDEKNDKIPEVWEGHNIADYIDPDIMKKLEDLEKEEELKEKAGEYDSDEESEDEEMQEIRVLAKQIKEKKQLLVMASKEKDVHGPRMPRTATKVERKKLEKQMGGLGLDMDDKDDSHYAQQARRSRSVALKRKRETSAPPTSKTRSQSASRPPRDKSGLRDPKVRDNVFKLLNYAAVKFACKATSYFVLKCSTLFCSLDGKEGKEDDEELPERHEPAWQEGGGGQTCVRPQTQTPPGRQEEVWHQRSKIKLILFSFSGLLRRGHSFVKEWLLCGDIVVFVSSSCTKNKKESGEEHEIFLNEQSGPVIL</sequence>
<dbReference type="PANTHER" id="PTHR45759">
    <property type="entry name" value="NUCLEOLAR GTP-BINDING PROTEIN 1"/>
    <property type="match status" value="1"/>
</dbReference>
<evidence type="ECO:0000256" key="7">
    <source>
        <dbReference type="ARBA" id="ARBA00071972"/>
    </source>
</evidence>
<evidence type="ECO:0000256" key="5">
    <source>
        <dbReference type="ARBA" id="ARBA00023242"/>
    </source>
</evidence>
<dbReference type="Gene3D" id="3.40.50.300">
    <property type="entry name" value="P-loop containing nucleotide triphosphate hydrolases"/>
    <property type="match status" value="1"/>
</dbReference>
<dbReference type="FunFam" id="1.20.120.1190:FF:000001">
    <property type="entry name" value="Nucleolar GTP-binding protein 1"/>
    <property type="match status" value="1"/>
</dbReference>
<keyword evidence="4" id="KW-0342">GTP-binding</keyword>
<dbReference type="InterPro" id="IPR031167">
    <property type="entry name" value="G_OBG"/>
</dbReference>
<dbReference type="SUPFAM" id="SSF52540">
    <property type="entry name" value="P-loop containing nucleoside triphosphate hydrolases"/>
    <property type="match status" value="1"/>
</dbReference>
<reference evidence="12" key="3">
    <citation type="submission" date="2025-09" db="UniProtKB">
        <authorList>
            <consortium name="Ensembl"/>
        </authorList>
    </citation>
    <scope>IDENTIFICATION</scope>
</reference>
<dbReference type="PRINTS" id="PR00326">
    <property type="entry name" value="GTP1OBG"/>
</dbReference>
<feature type="region of interest" description="Disordered" evidence="10">
    <location>
        <begin position="497"/>
        <end position="583"/>
    </location>
</feature>
<reference evidence="12" key="2">
    <citation type="submission" date="2025-08" db="UniProtKB">
        <authorList>
            <consortium name="Ensembl"/>
        </authorList>
    </citation>
    <scope>IDENTIFICATION</scope>
</reference>
<feature type="compositionally biased region" description="Basic and acidic residues" evidence="10">
    <location>
        <begin position="513"/>
        <end position="522"/>
    </location>
</feature>
<evidence type="ECO:0000313" key="12">
    <source>
        <dbReference type="Ensembl" id="ENSSAUP00010069963.1"/>
    </source>
</evidence>
<dbReference type="GO" id="GO:0042254">
    <property type="term" value="P:ribosome biogenesis"/>
    <property type="evidence" value="ECO:0007669"/>
    <property type="project" value="UniProtKB-KW"/>
</dbReference>
<dbReference type="Pfam" id="PF17835">
    <property type="entry name" value="NOG1_N"/>
    <property type="match status" value="1"/>
</dbReference>
<reference evidence="12" key="1">
    <citation type="submission" date="2021-04" db="EMBL/GenBank/DDBJ databases">
        <authorList>
            <consortium name="Wellcome Sanger Institute Data Sharing"/>
        </authorList>
    </citation>
    <scope>NUCLEOTIDE SEQUENCE [LARGE SCALE GENOMIC DNA]</scope>
</reference>
<dbReference type="AlphaFoldDB" id="A0A671Z4L8"/>
<evidence type="ECO:0000256" key="3">
    <source>
        <dbReference type="ARBA" id="ARBA00022741"/>
    </source>
</evidence>
<dbReference type="PROSITE" id="PS51710">
    <property type="entry name" value="G_OBG"/>
    <property type="match status" value="1"/>
</dbReference>
<dbReference type="Pfam" id="PF08155">
    <property type="entry name" value="NOGCT"/>
    <property type="match status" value="1"/>
</dbReference>
<dbReference type="GeneTree" id="ENSGT00390000018475"/>
<organism evidence="12 13">
    <name type="scientific">Sparus aurata</name>
    <name type="common">Gilthead sea bream</name>
    <dbReference type="NCBI Taxonomy" id="8175"/>
    <lineage>
        <taxon>Eukaryota</taxon>
        <taxon>Metazoa</taxon>
        <taxon>Chordata</taxon>
        <taxon>Craniata</taxon>
        <taxon>Vertebrata</taxon>
        <taxon>Euteleostomi</taxon>
        <taxon>Actinopterygii</taxon>
        <taxon>Neopterygii</taxon>
        <taxon>Teleostei</taxon>
        <taxon>Neoteleostei</taxon>
        <taxon>Acanthomorphata</taxon>
        <taxon>Eupercaria</taxon>
        <taxon>Spariformes</taxon>
        <taxon>Sparidae</taxon>
        <taxon>Sparus</taxon>
    </lineage>
</organism>
<comment type="subunit">
    <text evidence="6">Associates with pre-60S ribosomal particles. Interacts with MINAS-60 (product of an alternative open reading frame of RBM10).</text>
</comment>
<dbReference type="NCBIfam" id="TIGR00231">
    <property type="entry name" value="small_GTP"/>
    <property type="match status" value="1"/>
</dbReference>
<dbReference type="Pfam" id="PF06858">
    <property type="entry name" value="NOG1"/>
    <property type="match status" value="1"/>
</dbReference>
<evidence type="ECO:0000259" key="11">
    <source>
        <dbReference type="PROSITE" id="PS51710"/>
    </source>
</evidence>
<gene>
    <name evidence="12" type="primary">GTPBP4</name>
    <name evidence="12" type="synonym">gtpbp4</name>
</gene>
<dbReference type="FunFam" id="3.40.50.300:FF:000496">
    <property type="entry name" value="Nucleolar GTP-binding protein 1"/>
    <property type="match status" value="1"/>
</dbReference>
<dbReference type="Proteomes" id="UP000472265">
    <property type="component" value="Chromosome 21"/>
</dbReference>
<evidence type="ECO:0000256" key="6">
    <source>
        <dbReference type="ARBA" id="ARBA00064995"/>
    </source>
</evidence>
<dbReference type="Gene3D" id="1.20.120.1190">
    <property type="match status" value="1"/>
</dbReference>
<feature type="compositionally biased region" description="Basic residues" evidence="10">
    <location>
        <begin position="544"/>
        <end position="555"/>
    </location>
</feature>
<keyword evidence="2" id="KW-0690">Ribosome biogenesis</keyword>
<protein>
    <recommendedName>
        <fullName evidence="7">GTP-binding protein 4</fullName>
    </recommendedName>
    <alternativeName>
        <fullName evidence="9">Chronic renal failure gene protein</fullName>
    </alternativeName>
    <alternativeName>
        <fullName evidence="8">Nucleolar GTP-binding protein 1</fullName>
    </alternativeName>
</protein>
<dbReference type="InParanoid" id="A0A671Z4L8"/>
<feature type="compositionally biased region" description="Basic and acidic residues" evidence="10">
    <location>
        <begin position="573"/>
        <end position="583"/>
    </location>
</feature>
<keyword evidence="3" id="KW-0547">Nucleotide-binding</keyword>
<dbReference type="PIRSF" id="PIRSF038919">
    <property type="entry name" value="NOG1"/>
    <property type="match status" value="1"/>
</dbReference>
<keyword evidence="13" id="KW-1185">Reference proteome</keyword>
<evidence type="ECO:0000313" key="13">
    <source>
        <dbReference type="Proteomes" id="UP000472265"/>
    </source>
</evidence>
<evidence type="ECO:0000256" key="4">
    <source>
        <dbReference type="ARBA" id="ARBA00023134"/>
    </source>
</evidence>
<dbReference type="InterPro" id="IPR027417">
    <property type="entry name" value="P-loop_NTPase"/>
</dbReference>
<dbReference type="InterPro" id="IPR010674">
    <property type="entry name" value="NOG1_Rossman_fold_dom"/>
</dbReference>
<evidence type="ECO:0000256" key="10">
    <source>
        <dbReference type="SAM" id="MobiDB-lite"/>
    </source>
</evidence>
<dbReference type="InterPro" id="IPR041623">
    <property type="entry name" value="NOG1_N"/>
</dbReference>
<feature type="domain" description="OBG-type G" evidence="11">
    <location>
        <begin position="169"/>
        <end position="340"/>
    </location>
</feature>
<dbReference type="GO" id="GO:0005730">
    <property type="term" value="C:nucleolus"/>
    <property type="evidence" value="ECO:0007669"/>
    <property type="project" value="UniProtKB-SubCell"/>
</dbReference>
<dbReference type="GO" id="GO:0005525">
    <property type="term" value="F:GTP binding"/>
    <property type="evidence" value="ECO:0007669"/>
    <property type="project" value="UniProtKB-KW"/>
</dbReference>
<dbReference type="InterPro" id="IPR012973">
    <property type="entry name" value="NOG_C"/>
</dbReference>
<name>A0A671Z4L8_SPAAU</name>
<evidence type="ECO:0000256" key="1">
    <source>
        <dbReference type="ARBA" id="ARBA00004604"/>
    </source>
</evidence>
<dbReference type="InterPro" id="IPR006073">
    <property type="entry name" value="GTP-bd"/>
</dbReference>
<feature type="compositionally biased region" description="Polar residues" evidence="10">
    <location>
        <begin position="559"/>
        <end position="571"/>
    </location>
</feature>
<evidence type="ECO:0000256" key="9">
    <source>
        <dbReference type="ARBA" id="ARBA00080811"/>
    </source>
</evidence>
<keyword evidence="5" id="KW-0539">Nucleus</keyword>
<proteinExistence type="predicted"/>
<comment type="subcellular location">
    <subcellularLocation>
        <location evidence="1">Nucleus</location>
        <location evidence="1">Nucleolus</location>
    </subcellularLocation>
</comment>
<dbReference type="Ensembl" id="ENSSAUT00010073232.1">
    <property type="protein sequence ID" value="ENSSAUP00010069963.1"/>
    <property type="gene ID" value="ENSSAUG00010027683.1"/>
</dbReference>
<evidence type="ECO:0000256" key="8">
    <source>
        <dbReference type="ARBA" id="ARBA00080024"/>
    </source>
</evidence>
<feature type="region of interest" description="Disordered" evidence="10">
    <location>
        <begin position="635"/>
        <end position="661"/>
    </location>
</feature>
<dbReference type="InterPro" id="IPR024926">
    <property type="entry name" value="NOG1"/>
</dbReference>
<evidence type="ECO:0000256" key="2">
    <source>
        <dbReference type="ARBA" id="ARBA00022517"/>
    </source>
</evidence>
<accession>A0A671Z4L8</accession>
<dbReference type="CDD" id="cd01897">
    <property type="entry name" value="NOG"/>
    <property type="match status" value="1"/>
</dbReference>